<sequence>MQGISFTFGLGKPNLASKPSLNYASYVNQPSFMHLRNAPSDYLDLQNLENQILDSWIWTRFCVDLHQIWPVYLRRFAPYSRVMDLQNLENQLWRWTPEKSEKRVTGKRRKTPNYLVPDGIV</sequence>
<protein>
    <submittedName>
        <fullName evidence="1">Uncharacterized protein</fullName>
    </submittedName>
</protein>
<accession>A0ABD1U591</accession>
<name>A0ABD1U591_9LAMI</name>
<evidence type="ECO:0000313" key="2">
    <source>
        <dbReference type="Proteomes" id="UP001604277"/>
    </source>
</evidence>
<keyword evidence="2" id="KW-1185">Reference proteome</keyword>
<dbReference type="AlphaFoldDB" id="A0ABD1U591"/>
<organism evidence="1 2">
    <name type="scientific">Forsythia ovata</name>
    <dbReference type="NCBI Taxonomy" id="205694"/>
    <lineage>
        <taxon>Eukaryota</taxon>
        <taxon>Viridiplantae</taxon>
        <taxon>Streptophyta</taxon>
        <taxon>Embryophyta</taxon>
        <taxon>Tracheophyta</taxon>
        <taxon>Spermatophyta</taxon>
        <taxon>Magnoliopsida</taxon>
        <taxon>eudicotyledons</taxon>
        <taxon>Gunneridae</taxon>
        <taxon>Pentapetalae</taxon>
        <taxon>asterids</taxon>
        <taxon>lamiids</taxon>
        <taxon>Lamiales</taxon>
        <taxon>Oleaceae</taxon>
        <taxon>Forsythieae</taxon>
        <taxon>Forsythia</taxon>
    </lineage>
</organism>
<dbReference type="EMBL" id="JBFOLJ010000007">
    <property type="protein sequence ID" value="KAL2520186.1"/>
    <property type="molecule type" value="Genomic_DNA"/>
</dbReference>
<dbReference type="Proteomes" id="UP001604277">
    <property type="component" value="Unassembled WGS sequence"/>
</dbReference>
<evidence type="ECO:0000313" key="1">
    <source>
        <dbReference type="EMBL" id="KAL2520186.1"/>
    </source>
</evidence>
<gene>
    <name evidence="1" type="ORF">Fot_24109</name>
</gene>
<comment type="caution">
    <text evidence="1">The sequence shown here is derived from an EMBL/GenBank/DDBJ whole genome shotgun (WGS) entry which is preliminary data.</text>
</comment>
<reference evidence="2" key="1">
    <citation type="submission" date="2024-07" db="EMBL/GenBank/DDBJ databases">
        <title>Two chromosome-level genome assemblies of Korean endemic species Abeliophyllum distichum and Forsythia ovata (Oleaceae).</title>
        <authorList>
            <person name="Jang H."/>
        </authorList>
    </citation>
    <scope>NUCLEOTIDE SEQUENCE [LARGE SCALE GENOMIC DNA]</scope>
</reference>
<proteinExistence type="predicted"/>